<dbReference type="Proteomes" id="UP000521943">
    <property type="component" value="Unassembled WGS sequence"/>
</dbReference>
<keyword evidence="2" id="KW-1185">Reference proteome</keyword>
<comment type="caution">
    <text evidence="1">The sequence shown here is derived from an EMBL/GenBank/DDBJ whole genome shotgun (WGS) entry which is preliminary data.</text>
</comment>
<organism evidence="1 2">
    <name type="scientific">Ephemerocybe angulata</name>
    <dbReference type="NCBI Taxonomy" id="980116"/>
    <lineage>
        <taxon>Eukaryota</taxon>
        <taxon>Fungi</taxon>
        <taxon>Dikarya</taxon>
        <taxon>Basidiomycota</taxon>
        <taxon>Agaricomycotina</taxon>
        <taxon>Agaricomycetes</taxon>
        <taxon>Agaricomycetidae</taxon>
        <taxon>Agaricales</taxon>
        <taxon>Agaricineae</taxon>
        <taxon>Psathyrellaceae</taxon>
        <taxon>Ephemerocybe</taxon>
    </lineage>
</organism>
<evidence type="ECO:0000313" key="1">
    <source>
        <dbReference type="EMBL" id="KAF6754647.1"/>
    </source>
</evidence>
<dbReference type="OrthoDB" id="3047174at2759"/>
<gene>
    <name evidence="1" type="ORF">DFP72DRAFT_812388</name>
</gene>
<name>A0A8H6HYH3_9AGAR</name>
<reference evidence="1 2" key="1">
    <citation type="submission" date="2020-07" db="EMBL/GenBank/DDBJ databases">
        <title>Comparative genomics of pyrophilous fungi reveals a link between fire events and developmental genes.</title>
        <authorList>
            <consortium name="DOE Joint Genome Institute"/>
            <person name="Steindorff A.S."/>
            <person name="Carver A."/>
            <person name="Calhoun S."/>
            <person name="Stillman K."/>
            <person name="Liu H."/>
            <person name="Lipzen A."/>
            <person name="Pangilinan J."/>
            <person name="Labutti K."/>
            <person name="Bruns T.D."/>
            <person name="Grigoriev I.V."/>
        </authorList>
    </citation>
    <scope>NUCLEOTIDE SEQUENCE [LARGE SCALE GENOMIC DNA]</scope>
    <source>
        <strain evidence="1 2">CBS 144469</strain>
    </source>
</reference>
<proteinExistence type="predicted"/>
<sequence>MASGAKFNINKTVVIPLGDEDYRDRLRERRRLRRDSAPIPDDIKIAQEGEPVRILGAYFGHGISEKDVWEPTIKKIESTLARWERNYPTIKGLALGNNTMVGGLTQYLTRVQGMPPDTVKRIRKMTDNFVYAKHGETKSNTISLDTLFNHWSEGGLSLLDLEARNEAIDLMRLRTYLLPPELRPVWCDLADRLLARAAVKKFHNVGIGALINPFLQTWKVNLSATGLPMSLKRMMRTAYKYDTALTAVEVPDDIKTQMPIWYHAGAKTKLKSIYGDKWGVCQRETHHILTVDDMLHHTARLRATGCSLRKNCKMQQLQAR</sequence>
<dbReference type="AlphaFoldDB" id="A0A8H6HYH3"/>
<protein>
    <submittedName>
        <fullName evidence="1">Uncharacterized protein</fullName>
    </submittedName>
</protein>
<accession>A0A8H6HYH3</accession>
<dbReference type="EMBL" id="JACGCI010000033">
    <property type="protein sequence ID" value="KAF6754647.1"/>
    <property type="molecule type" value="Genomic_DNA"/>
</dbReference>
<evidence type="ECO:0000313" key="2">
    <source>
        <dbReference type="Proteomes" id="UP000521943"/>
    </source>
</evidence>